<feature type="region of interest" description="Disordered" evidence="1">
    <location>
        <begin position="1"/>
        <end position="184"/>
    </location>
</feature>
<feature type="compositionally biased region" description="Basic and acidic residues" evidence="1">
    <location>
        <begin position="110"/>
        <end position="120"/>
    </location>
</feature>
<keyword evidence="3" id="KW-1185">Reference proteome</keyword>
<organism evidence="2 3">
    <name type="scientific">Hymenoscyphus fraxineus</name>
    <dbReference type="NCBI Taxonomy" id="746836"/>
    <lineage>
        <taxon>Eukaryota</taxon>
        <taxon>Fungi</taxon>
        <taxon>Dikarya</taxon>
        <taxon>Ascomycota</taxon>
        <taxon>Pezizomycotina</taxon>
        <taxon>Leotiomycetes</taxon>
        <taxon>Helotiales</taxon>
        <taxon>Helotiaceae</taxon>
        <taxon>Hymenoscyphus</taxon>
    </lineage>
</organism>
<protein>
    <submittedName>
        <fullName evidence="2">Uncharacterized protein</fullName>
    </submittedName>
</protein>
<sequence>MPDVVLPSIEAGSSSSKHRRKMAKITKSVMFITYEDLLSDDEKKRREKQKEKGKMKNGVEKTRENNKLRKRRPTPEERTASHCEDTTASGHASDITQSSRRNESPFSSTSDREDETRDSSLECEQTPRRGRRFQGTSEDYWLLVSPSPLPPEALDEDPITWQPRTSPLLSPSPLGSRSSSVNSAATPVPIQLVPAQIEIHSPAAPAILAPLPPYSNLIRRYERESGEPSEMGRTAFQQMWDSHMTPPPPYEDENQYLSLQESQTPVSSGYDGDVSEEITL</sequence>
<feature type="compositionally biased region" description="Polar residues" evidence="1">
    <location>
        <begin position="255"/>
        <end position="267"/>
    </location>
</feature>
<comment type="caution">
    <text evidence="2">The sequence shown here is derived from an EMBL/GenBank/DDBJ whole genome shotgun (WGS) entry which is preliminary data.</text>
</comment>
<feature type="compositionally biased region" description="Low complexity" evidence="1">
    <location>
        <begin position="166"/>
        <end position="180"/>
    </location>
</feature>
<feature type="compositionally biased region" description="Basic and acidic residues" evidence="1">
    <location>
        <begin position="40"/>
        <end position="85"/>
    </location>
</feature>
<dbReference type="OrthoDB" id="10354039at2759"/>
<feature type="region of interest" description="Disordered" evidence="1">
    <location>
        <begin position="240"/>
        <end position="280"/>
    </location>
</feature>
<name>A0A9N9L7V7_9HELO</name>
<accession>A0A9N9L7V7</accession>
<reference evidence="2" key="1">
    <citation type="submission" date="2021-07" db="EMBL/GenBank/DDBJ databases">
        <authorList>
            <person name="Durling M."/>
        </authorList>
    </citation>
    <scope>NUCLEOTIDE SEQUENCE</scope>
</reference>
<dbReference type="EMBL" id="CAJVRL010000119">
    <property type="protein sequence ID" value="CAG8961886.1"/>
    <property type="molecule type" value="Genomic_DNA"/>
</dbReference>
<dbReference type="AlphaFoldDB" id="A0A9N9L7V7"/>
<evidence type="ECO:0000313" key="2">
    <source>
        <dbReference type="EMBL" id="CAG8961886.1"/>
    </source>
</evidence>
<gene>
    <name evidence="2" type="ORF">HYFRA_00013686</name>
</gene>
<feature type="compositionally biased region" description="Polar residues" evidence="1">
    <location>
        <begin position="86"/>
        <end position="109"/>
    </location>
</feature>
<dbReference type="Proteomes" id="UP000696280">
    <property type="component" value="Unassembled WGS sequence"/>
</dbReference>
<evidence type="ECO:0000256" key="1">
    <source>
        <dbReference type="SAM" id="MobiDB-lite"/>
    </source>
</evidence>
<evidence type="ECO:0000313" key="3">
    <source>
        <dbReference type="Proteomes" id="UP000696280"/>
    </source>
</evidence>
<proteinExistence type="predicted"/>